<dbReference type="PANTHER" id="PTHR43377:SF2">
    <property type="entry name" value="BINDING ROSSMANN FOLD OXIDOREDUCTASE, PUTATIVE (AFU_ORTHOLOGUE AFUA_4G00560)-RELATED"/>
    <property type="match status" value="1"/>
</dbReference>
<dbReference type="InterPro" id="IPR004104">
    <property type="entry name" value="Gfo/Idh/MocA-like_OxRdtase_C"/>
</dbReference>
<gene>
    <name evidence="3" type="ORF">L207DRAFT_642131</name>
</gene>
<proteinExistence type="predicted"/>
<dbReference type="GO" id="GO:0000166">
    <property type="term" value="F:nucleotide binding"/>
    <property type="evidence" value="ECO:0007669"/>
    <property type="project" value="InterPro"/>
</dbReference>
<dbReference type="Pfam" id="PF02894">
    <property type="entry name" value="GFO_IDH_MocA_C"/>
    <property type="match status" value="1"/>
</dbReference>
<dbReference type="PANTHER" id="PTHR43377">
    <property type="entry name" value="BILIVERDIN REDUCTASE A"/>
    <property type="match status" value="1"/>
</dbReference>
<evidence type="ECO:0000259" key="1">
    <source>
        <dbReference type="Pfam" id="PF01408"/>
    </source>
</evidence>
<feature type="domain" description="Gfo/Idh/MocA-like oxidoreductase C-terminal" evidence="2">
    <location>
        <begin position="146"/>
        <end position="419"/>
    </location>
</feature>
<feature type="domain" description="Gfo/Idh/MocA-like oxidoreductase N-terminal" evidence="1">
    <location>
        <begin position="4"/>
        <end position="133"/>
    </location>
</feature>
<dbReference type="AlphaFoldDB" id="A0A2J6QU45"/>
<keyword evidence="4" id="KW-1185">Reference proteome</keyword>
<dbReference type="Gene3D" id="3.40.50.720">
    <property type="entry name" value="NAD(P)-binding Rossmann-like Domain"/>
    <property type="match status" value="1"/>
</dbReference>
<dbReference type="Gene3D" id="3.30.360.10">
    <property type="entry name" value="Dihydrodipicolinate Reductase, domain 2"/>
    <property type="match status" value="1"/>
</dbReference>
<protein>
    <submittedName>
        <fullName evidence="3">NAD-binding Rossmann fold oxidoreductase family protein</fullName>
    </submittedName>
</protein>
<dbReference type="STRING" id="1149755.A0A2J6QU45"/>
<evidence type="ECO:0000259" key="2">
    <source>
        <dbReference type="Pfam" id="PF02894"/>
    </source>
</evidence>
<dbReference type="InterPro" id="IPR036291">
    <property type="entry name" value="NAD(P)-bd_dom_sf"/>
</dbReference>
<evidence type="ECO:0000313" key="3">
    <source>
        <dbReference type="EMBL" id="PMD29789.1"/>
    </source>
</evidence>
<dbReference type="SUPFAM" id="SSF55347">
    <property type="entry name" value="Glyceraldehyde-3-phosphate dehydrogenase-like, C-terminal domain"/>
    <property type="match status" value="1"/>
</dbReference>
<dbReference type="SUPFAM" id="SSF51735">
    <property type="entry name" value="NAD(P)-binding Rossmann-fold domains"/>
    <property type="match status" value="1"/>
</dbReference>
<dbReference type="InterPro" id="IPR051450">
    <property type="entry name" value="Gfo/Idh/MocA_Oxidoreductases"/>
</dbReference>
<evidence type="ECO:0000313" key="4">
    <source>
        <dbReference type="Proteomes" id="UP000235786"/>
    </source>
</evidence>
<dbReference type="Pfam" id="PF01408">
    <property type="entry name" value="GFO_IDH_MocA"/>
    <property type="match status" value="1"/>
</dbReference>
<organism evidence="3 4">
    <name type="scientific">Hyaloscypha variabilis (strain UAMH 11265 / GT02V1 / F)</name>
    <name type="common">Meliniomyces variabilis</name>
    <dbReference type="NCBI Taxonomy" id="1149755"/>
    <lineage>
        <taxon>Eukaryota</taxon>
        <taxon>Fungi</taxon>
        <taxon>Dikarya</taxon>
        <taxon>Ascomycota</taxon>
        <taxon>Pezizomycotina</taxon>
        <taxon>Leotiomycetes</taxon>
        <taxon>Helotiales</taxon>
        <taxon>Hyaloscyphaceae</taxon>
        <taxon>Hyaloscypha</taxon>
        <taxon>Hyaloscypha variabilis</taxon>
    </lineage>
</organism>
<reference evidence="3 4" key="1">
    <citation type="submission" date="2016-04" db="EMBL/GenBank/DDBJ databases">
        <title>A degradative enzymes factory behind the ericoid mycorrhizal symbiosis.</title>
        <authorList>
            <consortium name="DOE Joint Genome Institute"/>
            <person name="Martino E."/>
            <person name="Morin E."/>
            <person name="Grelet G."/>
            <person name="Kuo A."/>
            <person name="Kohler A."/>
            <person name="Daghino S."/>
            <person name="Barry K."/>
            <person name="Choi C."/>
            <person name="Cichocki N."/>
            <person name="Clum A."/>
            <person name="Copeland A."/>
            <person name="Hainaut M."/>
            <person name="Haridas S."/>
            <person name="Labutti K."/>
            <person name="Lindquist E."/>
            <person name="Lipzen A."/>
            <person name="Khouja H.-R."/>
            <person name="Murat C."/>
            <person name="Ohm R."/>
            <person name="Olson A."/>
            <person name="Spatafora J."/>
            <person name="Veneault-Fourrey C."/>
            <person name="Henrissat B."/>
            <person name="Grigoriev I."/>
            <person name="Martin F."/>
            <person name="Perotto S."/>
        </authorList>
    </citation>
    <scope>NUCLEOTIDE SEQUENCE [LARGE SCALE GENOMIC DNA]</scope>
    <source>
        <strain evidence="3 4">F</strain>
    </source>
</reference>
<accession>A0A2J6QU45</accession>
<dbReference type="EMBL" id="KZ613971">
    <property type="protein sequence ID" value="PMD29789.1"/>
    <property type="molecule type" value="Genomic_DNA"/>
</dbReference>
<dbReference type="InterPro" id="IPR000683">
    <property type="entry name" value="Gfo/Idh/MocA-like_OxRdtase_N"/>
</dbReference>
<name>A0A2J6QU45_HYAVF</name>
<dbReference type="Proteomes" id="UP000235786">
    <property type="component" value="Unassembled WGS sequence"/>
</dbReference>
<sequence length="431" mass="48199">MVKRYAMIGMGGRSGFFYTALAKDFQLTSLIVGLCDTNQTRMNVANDQLVALSYPSAPIPTYKAHDFDKMIAETKPDEVIITTMDRTHDIYIIRALELGCNVITEKPMTIDEVRCKAIIDAVERTGKKVRVTFNYRYAPHNTKVFELLGDGVIGKVNSVHFEWALNTSHGADYFRRWHRDKRNAGGLLVHKSTHHFDLINFWLRSHPVSVTAQGGLMFYGRENAEKRGVTEFYTRAQGSEVAKKDPFALHLEEHEQLRKMYLEAEHEDAYYRDQSVFGDGISIEDTMGVLVKYASGAILTYSLTAYAPWEGFKAIFNGTKGRLELDVVEQSYVNSGGEQGAEGALEKCTVTLRPHFEKPREIEVEGGLGGHGGGDPVLLNDLFGENVGEDRFGRAADHIDGAKSILTGICANKSLRTEGVVWVKDVLDLKY</sequence>
<dbReference type="OrthoDB" id="408743at2759"/>